<dbReference type="PRINTS" id="PR00452">
    <property type="entry name" value="SH3DOMAIN"/>
</dbReference>
<evidence type="ECO:0000256" key="2">
    <source>
        <dbReference type="ARBA" id="ARBA00022999"/>
    </source>
</evidence>
<dbReference type="Pfam" id="PF00017">
    <property type="entry name" value="SH2"/>
    <property type="match status" value="1"/>
</dbReference>
<keyword evidence="10" id="KW-1185">Reference proteome</keyword>
<sequence length="327" mass="36343">MGSRPSKGGQGYRSPVREDPNEPSILYTQRYMVVALYNYPAGGPAECSICLGERLNVLSDEGDWWRVSSTATGKESYMPSNYTAKVYHSMLMMTLATPVGAYSLSVRWNTGSSWDSVKHYRIHRLQNGWFYISPGLTFSSLIQLVDHYSETLDGLCCLLKEPCFIVGSNKVPVVTGPPPMAIRKPTLNWKDVDSAMLFGNEKVDEEESQVSEGLREAINSYLFLTDCEDCDLRCLCVQRWLIALTRALIQVLIWALIRALSVCGAPGEECEHTAPHVHTLVLLLQLKGREHGSAPRRLGCRSEGVVVLGDRLESQGLTLIGCTVWPP</sequence>
<evidence type="ECO:0000256" key="4">
    <source>
        <dbReference type="PROSITE-ProRule" id="PRU00191"/>
    </source>
</evidence>
<organism evidence="9 10">
    <name type="scientific">Albula glossodonta</name>
    <name type="common">roundjaw bonefish</name>
    <dbReference type="NCBI Taxonomy" id="121402"/>
    <lineage>
        <taxon>Eukaryota</taxon>
        <taxon>Metazoa</taxon>
        <taxon>Chordata</taxon>
        <taxon>Craniata</taxon>
        <taxon>Vertebrata</taxon>
        <taxon>Euteleostomi</taxon>
        <taxon>Actinopterygii</taxon>
        <taxon>Neopterygii</taxon>
        <taxon>Teleostei</taxon>
        <taxon>Albuliformes</taxon>
        <taxon>Albulidae</taxon>
        <taxon>Albula</taxon>
    </lineage>
</organism>
<gene>
    <name evidence="9" type="ORF">JZ751_026993</name>
</gene>
<dbReference type="EMBL" id="JAFBMS010000703">
    <property type="protein sequence ID" value="KAG9330189.1"/>
    <property type="molecule type" value="Genomic_DNA"/>
</dbReference>
<name>A0A8T2MP52_9TELE</name>
<dbReference type="InterPro" id="IPR036028">
    <property type="entry name" value="SH3-like_dom_sf"/>
</dbReference>
<keyword evidence="1 5" id="KW-0728">SH3 domain</keyword>
<protein>
    <recommendedName>
        <fullName evidence="11">Src-like-adapter 2</fullName>
    </recommendedName>
</protein>
<dbReference type="SUPFAM" id="SSF55550">
    <property type="entry name" value="SH2 domain"/>
    <property type="match status" value="1"/>
</dbReference>
<dbReference type="Gene3D" id="3.30.505.10">
    <property type="entry name" value="SH2 domain"/>
    <property type="match status" value="1"/>
</dbReference>
<dbReference type="PROSITE" id="PS50001">
    <property type="entry name" value="SH2"/>
    <property type="match status" value="1"/>
</dbReference>
<dbReference type="InterPro" id="IPR043539">
    <property type="entry name" value="Grb2-like"/>
</dbReference>
<keyword evidence="3" id="KW-0449">Lipoprotein</keyword>
<dbReference type="PRINTS" id="PR00401">
    <property type="entry name" value="SH2DOMAIN"/>
</dbReference>
<evidence type="ECO:0000256" key="6">
    <source>
        <dbReference type="SAM" id="MobiDB-lite"/>
    </source>
</evidence>
<reference evidence="9" key="1">
    <citation type="thesis" date="2021" institute="BYU ScholarsArchive" country="Provo, UT, USA">
        <title>Applications of and Algorithms for Genome Assembly and Genomic Analyses with an Emphasis on Marine Teleosts.</title>
        <authorList>
            <person name="Pickett B.D."/>
        </authorList>
    </citation>
    <scope>NUCLEOTIDE SEQUENCE</scope>
    <source>
        <strain evidence="9">HI-2016</strain>
    </source>
</reference>
<evidence type="ECO:0000313" key="10">
    <source>
        <dbReference type="Proteomes" id="UP000824540"/>
    </source>
</evidence>
<dbReference type="Pfam" id="PF00018">
    <property type="entry name" value="SH3_1"/>
    <property type="match status" value="1"/>
</dbReference>
<evidence type="ECO:0000256" key="1">
    <source>
        <dbReference type="ARBA" id="ARBA00022443"/>
    </source>
</evidence>
<dbReference type="InterPro" id="IPR001452">
    <property type="entry name" value="SH3_domain"/>
</dbReference>
<accession>A0A8T2MP52</accession>
<dbReference type="PROSITE" id="PS50002">
    <property type="entry name" value="SH3"/>
    <property type="match status" value="1"/>
</dbReference>
<keyword evidence="2 4" id="KW-0727">SH2 domain</keyword>
<evidence type="ECO:0000256" key="3">
    <source>
        <dbReference type="ARBA" id="ARBA00023288"/>
    </source>
</evidence>
<feature type="domain" description="SH2" evidence="7">
    <location>
        <begin position="64"/>
        <end position="163"/>
    </location>
</feature>
<feature type="region of interest" description="Disordered" evidence="6">
    <location>
        <begin position="1"/>
        <end position="21"/>
    </location>
</feature>
<proteinExistence type="predicted"/>
<evidence type="ECO:0000313" key="9">
    <source>
        <dbReference type="EMBL" id="KAG9330189.1"/>
    </source>
</evidence>
<dbReference type="InterPro" id="IPR000980">
    <property type="entry name" value="SH2"/>
</dbReference>
<evidence type="ECO:0000256" key="5">
    <source>
        <dbReference type="PROSITE-ProRule" id="PRU00192"/>
    </source>
</evidence>
<evidence type="ECO:0000259" key="7">
    <source>
        <dbReference type="PROSITE" id="PS50001"/>
    </source>
</evidence>
<dbReference type="InterPro" id="IPR036860">
    <property type="entry name" value="SH2_dom_sf"/>
</dbReference>
<feature type="domain" description="SH3" evidence="8">
    <location>
        <begin position="28"/>
        <end position="88"/>
    </location>
</feature>
<evidence type="ECO:0008006" key="11">
    <source>
        <dbReference type="Google" id="ProtNLM"/>
    </source>
</evidence>
<dbReference type="Proteomes" id="UP000824540">
    <property type="component" value="Unassembled WGS sequence"/>
</dbReference>
<dbReference type="SMART" id="SM00326">
    <property type="entry name" value="SH3"/>
    <property type="match status" value="1"/>
</dbReference>
<dbReference type="AlphaFoldDB" id="A0A8T2MP52"/>
<dbReference type="SUPFAM" id="SSF50044">
    <property type="entry name" value="SH3-domain"/>
    <property type="match status" value="1"/>
</dbReference>
<dbReference type="PANTHER" id="PTHR46037">
    <property type="entry name" value="PROTEIN ENHANCER OF SEVENLESS 2B"/>
    <property type="match status" value="1"/>
</dbReference>
<evidence type="ECO:0000259" key="8">
    <source>
        <dbReference type="PROSITE" id="PS50002"/>
    </source>
</evidence>
<dbReference type="CDD" id="cd12011">
    <property type="entry name" value="SH3_SLAP2"/>
    <property type="match status" value="1"/>
</dbReference>
<dbReference type="SMART" id="SM00252">
    <property type="entry name" value="SH2"/>
    <property type="match status" value="1"/>
</dbReference>
<dbReference type="Gene3D" id="2.30.30.40">
    <property type="entry name" value="SH3 Domains"/>
    <property type="match status" value="1"/>
</dbReference>
<comment type="caution">
    <text evidence="9">The sequence shown here is derived from an EMBL/GenBank/DDBJ whole genome shotgun (WGS) entry which is preliminary data.</text>
</comment>
<dbReference type="OrthoDB" id="9924021at2759"/>